<dbReference type="PROSITE" id="PS50003">
    <property type="entry name" value="PH_DOMAIN"/>
    <property type="match status" value="1"/>
</dbReference>
<feature type="compositionally biased region" description="Polar residues" evidence="6">
    <location>
        <begin position="192"/>
        <end position="211"/>
    </location>
</feature>
<keyword evidence="10" id="KW-1185">Reference proteome</keyword>
<dbReference type="PRINTS" id="PR00683">
    <property type="entry name" value="SPECTRINPH"/>
</dbReference>
<dbReference type="InterPro" id="IPR011993">
    <property type="entry name" value="PH-like_dom_sf"/>
</dbReference>
<dbReference type="InterPro" id="IPR018159">
    <property type="entry name" value="Spectrin/alpha-actinin"/>
</dbReference>
<dbReference type="Pfam" id="PF00169">
    <property type="entry name" value="PH"/>
    <property type="match status" value="1"/>
</dbReference>
<dbReference type="Gene3D" id="1.20.58.60">
    <property type="match status" value="4"/>
</dbReference>
<dbReference type="InterPro" id="IPR039014">
    <property type="entry name" value="Myomixer"/>
</dbReference>
<feature type="region of interest" description="Disordered" evidence="6">
    <location>
        <begin position="224"/>
        <end position="285"/>
    </location>
</feature>
<reference evidence="10" key="2">
    <citation type="journal article" date="2014" name="Nat. Commun.">
        <title>The cavefish genome reveals candidate genes for eye loss.</title>
        <authorList>
            <person name="McGaugh S.E."/>
            <person name="Gross J.B."/>
            <person name="Aken B."/>
            <person name="Blin M."/>
            <person name="Borowsky R."/>
            <person name="Chalopin D."/>
            <person name="Hinaux H."/>
            <person name="Jeffery W.R."/>
            <person name="Keene A."/>
            <person name="Ma L."/>
            <person name="Minx P."/>
            <person name="Murphy D."/>
            <person name="O'Quin K.E."/>
            <person name="Retaux S."/>
            <person name="Rohner N."/>
            <person name="Searle S.M."/>
            <person name="Stahl B.A."/>
            <person name="Tabin C."/>
            <person name="Volff J.N."/>
            <person name="Yoshizawa M."/>
            <person name="Warren W.C."/>
        </authorList>
    </citation>
    <scope>NUCLEOTIDE SEQUENCE [LARGE SCALE GENOMIC DNA]</scope>
    <source>
        <strain evidence="10">female</strain>
    </source>
</reference>
<dbReference type="InterPro" id="IPR001605">
    <property type="entry name" value="PH_dom-spectrin-type"/>
</dbReference>
<feature type="signal peptide" evidence="7">
    <location>
        <begin position="1"/>
        <end position="17"/>
    </location>
</feature>
<evidence type="ECO:0000313" key="9">
    <source>
        <dbReference type="Ensembl" id="ENSAMXP00000042463.1"/>
    </source>
</evidence>
<dbReference type="Gene3D" id="2.30.29.30">
    <property type="entry name" value="Pleckstrin-homology domain (PH domain)/Phosphotyrosine-binding domain (PTB)"/>
    <property type="match status" value="1"/>
</dbReference>
<dbReference type="InterPro" id="IPR001849">
    <property type="entry name" value="PH_domain"/>
</dbReference>
<name>A0A3B1JJE7_ASTMX</name>
<reference evidence="10" key="1">
    <citation type="submission" date="2013-03" db="EMBL/GenBank/DDBJ databases">
        <authorList>
            <person name="Jeffery W."/>
            <person name="Warren W."/>
            <person name="Wilson R.K."/>
        </authorList>
    </citation>
    <scope>NUCLEOTIDE SEQUENCE</scope>
    <source>
        <strain evidence="10">female</strain>
    </source>
</reference>
<sequence>MPAVLLLLRSVLLSVVGSRLGRSAAQLLRRLLSAACSRLAAALRHCWGAAPVSGVQGGDSGLRAVHPQHAQEGGQLILILSSSGLFSSDLTYFIIVLFNKPVWETEIMTESIVRKIQPFTIGTKLSAPAGPRSPLLPTDCAPALTLNNRAHPRSLGQQVSVCSRPGQSTDQYRRPADHPHHEHRAREDHLNRNQLSPNTTSRSARKITISNRLELSRTRAFLQTHNSEKNINNNNNNNNTSSSCTAPTLLPRIERVHCEKQPKPKTAESKSRLPKEDIMRNSPPCSHPEVSVVSKVLAVQNDCCYTQQNAIFSQELSQAEAWIHRKLKFLRDSSNMQRRSLAEWEEISQTLQRDLKDFENTFIQLHQMGEKLICKRNPESDLVKKNLIQLKDLWSSLKQTADSQIKAAGEAQNVQEFNKKVDQLETWIKQKEEKQSLAGLLGENIDKLQLTRRILDLKQDEQLYRSLLEDINNLALKLEKQGKSESKNISTRRKHINKMWLKVQSNLKDCLENLHLALEVSSFYQQADNIISSINNMRKGLSVNKRAKVSGDGEIRGIASQIMMLDVTVSQLSKLHLALSTRVSQKQAEVKDSWLLLQNTVRNEKAVHLHLTTREDCDLPTLNQEPRKTVGTDSHRIMGKGMKEEQNHLKGITEKNTRLSPNSQKEPQPDPGESLGCMCPRDSMANFQTKSGTPSKPSSFPQFYTQLQKFTVSADKTLSWLKDSVTMATNVCSSMEEPGSYEVAKKYQASLEKDILSNKDRIELVKKEGHSLVRAQHPGSTKIQEFLSQLEVLWEELNRRHQKNGVVLCAAEELNRKVVRVLQRLGSLEAWLEAVELSIKQVSLAGDPESVSVAERESSLLEKELETHGQELPSLRQEVEALCCQSHCHAQLLYTRMEDIDKKFSRVQMALTQQSSELKDTRMLTEFLERVELEENHYNTLGQPLKSDLDCEPTLLPRAGSADSELVECLVDPVEELREAVEMLNDTARERGRCQEHDHCIRELLKRHSTIAIRVEECLQHCAELAIDILEMENKMAVRCEPERCGLASLQEQQDQLKVHYNALEEEVKVMESLSAQLAVLCPERLHALKIEVETSLQAWEELGRSMAENQRRLLQFSHLRHFFRSYLEMISWTEDTRSRIFSESALCEDRESHGSIVEHLDQQIELKFKDFDLLAAAGAKLLSEDHHLAKMIKERMEELRSMLGWILVHWRVQRDQWLNRKRSEEPHTDDIYSEALVPLLESETLSEQPKRTEDSTTVIPGGLKDRKQLDDGYEVMESICPKDSESQPASEQVHSPNLELKEQNTPSLGGTVNLILSFSNSGDNQLQLQEPDHEKVEELPEDVHRPPKPHNSVCKSFWKRCQGLLGSLKRKKKFYQHSAEEVSTYLHVKDAIRAATPVYENMTLHQLHDMMHNSTSFSPCASLCSSSSSSPEVDSTSSVDLLVNNNTSSIFSSLRRKSKKRKKKKDVHGHTVQRILRVEPLEEVYSPPAYEPVMYSMHTWPLKEKKKRKSERKSENKETQLKDYVKNHLVKDTAAECLKGLDSPHSNVVMEQSAAATTGHVKNHCRFLSLGSVLSFDLPKDMSHIPSIQDIITIVPAEPRKTALQEKDSHLEQCKALSTFKLAQSQPTHHNEGAKHTKVTPVKTTLEIDCQDNEEIRIDATSISSTEFPPAPPPVEHISFKESQNSFLRNLTSIQLKRISRISSLHEETGLECAHQPVHPPNGIKESRDQNEKERISAPHNDLTAENHICPSVHTLIQDLHGHHYHKAKPTCSQPQRQSPPAAQSHASHVVFKANGREDSVDSGHSSSGSFKLCTEIPYLDTSEYPGPRKALGKLYSLEVEESQTNMECLNKEPNNSPVDGPVHPDHQQFEQEEKELEDIWNQTNSYRQSICSDIMYHSNRSQTSSSSPGQQREHSPKEQAVLIRKMITTSAPNLLTAEFRLPCCIQALTDHRTDSSLNTEAHILCNKKRRSWGVFPQQDQFPKESMLINETASQPVKLPEHKDPQKYIYQYREEEEEKEEEEEEKEGDDKGGIKDTSMSLLSVHMDLMGAATEISNPNTREQTTTSPESGRQEFPSMEGTLERKHKLLLGGRRAPSRAWSSCHAVLYRRTLSFYQDRKDTIRSSVTSLPLSLVGAECMPAPEYTKKPNCFSLRLRDGSEYLLSASSLFLMKTWILRIQANADSLGDLMEHKLQSQSPSAVPSSSSSKQDCTTSKRRSYSFTSATYQQIKPCALPPSGTIQNDNTTYSVTVFIGDGEKLAACSSAALPQPSACRPQFSQLPLRGYASLPPPQHKHTLRKFFGKE</sequence>
<keyword evidence="5" id="KW-0175">Coiled coil</keyword>
<feature type="domain" description="PH" evidence="8">
    <location>
        <begin position="2076"/>
        <end position="2184"/>
    </location>
</feature>
<dbReference type="Proteomes" id="UP000018467">
    <property type="component" value="Unassembled WGS sequence"/>
</dbReference>
<evidence type="ECO:0000256" key="7">
    <source>
        <dbReference type="SAM" id="SignalP"/>
    </source>
</evidence>
<dbReference type="GO" id="GO:0007520">
    <property type="term" value="P:myoblast fusion"/>
    <property type="evidence" value="ECO:0007669"/>
    <property type="project" value="InterPro"/>
</dbReference>
<keyword evidence="7" id="KW-0732">Signal</keyword>
<dbReference type="SMART" id="SM00233">
    <property type="entry name" value="PH"/>
    <property type="match status" value="1"/>
</dbReference>
<proteinExistence type="inferred from homology"/>
<evidence type="ECO:0000256" key="1">
    <source>
        <dbReference type="ARBA" id="ARBA00006826"/>
    </source>
</evidence>
<feature type="region of interest" description="Disordered" evidence="6">
    <location>
        <begin position="1243"/>
        <end position="1267"/>
    </location>
</feature>
<feature type="compositionally biased region" description="Low complexity" evidence="6">
    <location>
        <begin position="1774"/>
        <end position="1788"/>
    </location>
</feature>
<keyword evidence="2" id="KW-0117">Actin capping</keyword>
<dbReference type="InParanoid" id="A0A3B1JJE7"/>
<dbReference type="STRING" id="7994.ENSAMXP00000042463"/>
<dbReference type="GO" id="GO:0051693">
    <property type="term" value="P:actin filament capping"/>
    <property type="evidence" value="ECO:0007669"/>
    <property type="project" value="UniProtKB-KW"/>
</dbReference>
<feature type="compositionally biased region" description="Basic and acidic residues" evidence="6">
    <location>
        <begin position="171"/>
        <end position="191"/>
    </location>
</feature>
<evidence type="ECO:0000256" key="2">
    <source>
        <dbReference type="ARBA" id="ARBA00022467"/>
    </source>
</evidence>
<evidence type="ECO:0000256" key="3">
    <source>
        <dbReference type="ARBA" id="ARBA00022737"/>
    </source>
</evidence>
<accession>A0A3B1JJE7</accession>
<dbReference type="Ensembl" id="ENSAMXT00000057220.1">
    <property type="protein sequence ID" value="ENSAMXP00000042463.1"/>
    <property type="gene ID" value="ENSAMXG00000041280.1"/>
</dbReference>
<dbReference type="GO" id="GO:0003779">
    <property type="term" value="F:actin binding"/>
    <property type="evidence" value="ECO:0007669"/>
    <property type="project" value="UniProtKB-KW"/>
</dbReference>
<dbReference type="FunCoup" id="A0A3B1JJE7">
    <property type="interactions" value="4"/>
</dbReference>
<dbReference type="SMART" id="SM00150">
    <property type="entry name" value="SPEC"/>
    <property type="match status" value="6"/>
</dbReference>
<feature type="compositionally biased region" description="Polar residues" evidence="6">
    <location>
        <begin position="2055"/>
        <end position="2071"/>
    </location>
</feature>
<evidence type="ECO:0000313" key="10">
    <source>
        <dbReference type="Proteomes" id="UP000018467"/>
    </source>
</evidence>
<feature type="region of interest" description="Disordered" evidence="6">
    <location>
        <begin position="2194"/>
        <end position="2215"/>
    </location>
</feature>
<feature type="compositionally biased region" description="Basic and acidic residues" evidence="6">
    <location>
        <begin position="645"/>
        <end position="657"/>
    </location>
</feature>
<dbReference type="GeneTree" id="ENSGT00530000069620"/>
<dbReference type="GO" id="GO:0060538">
    <property type="term" value="P:skeletal muscle organ development"/>
    <property type="evidence" value="ECO:0007669"/>
    <property type="project" value="InterPro"/>
</dbReference>
<feature type="compositionally biased region" description="Basic and acidic residues" evidence="6">
    <location>
        <begin position="252"/>
        <end position="279"/>
    </location>
</feature>
<feature type="chain" id="PRO_5017385100" evidence="7">
    <location>
        <begin position="18"/>
        <end position="2305"/>
    </location>
</feature>
<feature type="coiled-coil region" evidence="5">
    <location>
        <begin position="414"/>
        <end position="477"/>
    </location>
</feature>
<feature type="compositionally biased region" description="Acidic residues" evidence="6">
    <location>
        <begin position="2015"/>
        <end position="2028"/>
    </location>
</feature>
<dbReference type="GO" id="GO:0005543">
    <property type="term" value="F:phospholipid binding"/>
    <property type="evidence" value="ECO:0007669"/>
    <property type="project" value="InterPro"/>
</dbReference>
<feature type="region of interest" description="Disordered" evidence="6">
    <location>
        <begin position="645"/>
        <end position="698"/>
    </location>
</feature>
<feature type="region of interest" description="Disordered" evidence="6">
    <location>
        <begin position="2015"/>
        <end position="2037"/>
    </location>
</feature>
<dbReference type="CDD" id="cd00176">
    <property type="entry name" value="SPEC"/>
    <property type="match status" value="2"/>
</dbReference>
<feature type="region of interest" description="Disordered" evidence="6">
    <location>
        <begin position="1900"/>
        <end position="1920"/>
    </location>
</feature>
<feature type="region of interest" description="Disordered" evidence="6">
    <location>
        <begin position="2055"/>
        <end position="2082"/>
    </location>
</feature>
<reference evidence="9" key="4">
    <citation type="submission" date="2025-09" db="UniProtKB">
        <authorList>
            <consortium name="Ensembl"/>
        </authorList>
    </citation>
    <scope>IDENTIFICATION</scope>
</reference>
<organism evidence="9 10">
    <name type="scientific">Astyanax mexicanus</name>
    <name type="common">Blind cave fish</name>
    <name type="synonym">Astyanax fasciatus mexicanus</name>
    <dbReference type="NCBI Taxonomy" id="7994"/>
    <lineage>
        <taxon>Eukaryota</taxon>
        <taxon>Metazoa</taxon>
        <taxon>Chordata</taxon>
        <taxon>Craniata</taxon>
        <taxon>Vertebrata</taxon>
        <taxon>Euteleostomi</taxon>
        <taxon>Actinopterygii</taxon>
        <taxon>Neopterygii</taxon>
        <taxon>Teleostei</taxon>
        <taxon>Ostariophysi</taxon>
        <taxon>Characiformes</taxon>
        <taxon>Characoidei</taxon>
        <taxon>Acestrorhamphidae</taxon>
        <taxon>Acestrorhamphinae</taxon>
        <taxon>Astyanax</taxon>
    </lineage>
</organism>
<feature type="region of interest" description="Disordered" evidence="6">
    <location>
        <begin position="150"/>
        <end position="211"/>
    </location>
</feature>
<reference evidence="9" key="3">
    <citation type="submission" date="2025-08" db="UniProtKB">
        <authorList>
            <consortium name="Ensembl"/>
        </authorList>
    </citation>
    <scope>IDENTIFICATION</scope>
</reference>
<feature type="compositionally biased region" description="Low complexity" evidence="6">
    <location>
        <begin position="2195"/>
        <end position="2208"/>
    </location>
</feature>
<comment type="similarity">
    <text evidence="1">Belongs to the spectrin family.</text>
</comment>
<evidence type="ECO:0000256" key="4">
    <source>
        <dbReference type="ARBA" id="ARBA00023203"/>
    </source>
</evidence>
<dbReference type="InterPro" id="IPR002017">
    <property type="entry name" value="Spectrin_repeat"/>
</dbReference>
<feature type="compositionally biased region" description="Low complexity" evidence="6">
    <location>
        <begin position="229"/>
        <end position="243"/>
    </location>
</feature>
<dbReference type="Pfam" id="PF21950">
    <property type="entry name" value="MINION"/>
    <property type="match status" value="1"/>
</dbReference>
<dbReference type="Pfam" id="PF00435">
    <property type="entry name" value="Spectrin"/>
    <property type="match status" value="4"/>
</dbReference>
<dbReference type="FunFam" id="2.30.29.30:FF:000024">
    <property type="entry name" value="Spectrin beta chain"/>
    <property type="match status" value="1"/>
</dbReference>
<dbReference type="PANTHER" id="PTHR11915">
    <property type="entry name" value="SPECTRIN/FILAMIN RELATED CYTOSKELETAL PROTEIN"/>
    <property type="match status" value="1"/>
</dbReference>
<dbReference type="SUPFAM" id="SSF50729">
    <property type="entry name" value="PH domain-like"/>
    <property type="match status" value="1"/>
</dbReference>
<feature type="region of interest" description="Disordered" evidence="6">
    <location>
        <begin position="1767"/>
        <end position="1788"/>
    </location>
</feature>
<feature type="compositionally biased region" description="Polar residues" evidence="6">
    <location>
        <begin position="1900"/>
        <end position="1912"/>
    </location>
</feature>
<feature type="region of interest" description="Disordered" evidence="6">
    <location>
        <begin position="1715"/>
        <end position="1736"/>
    </location>
</feature>
<dbReference type="SUPFAM" id="SSF46966">
    <property type="entry name" value="Spectrin repeat"/>
    <property type="match status" value="4"/>
</dbReference>
<dbReference type="Bgee" id="ENSAMXG00000041280">
    <property type="expression patterns" value="Expressed in heart and 14 other cell types or tissues"/>
</dbReference>
<evidence type="ECO:0000259" key="8">
    <source>
        <dbReference type="PROSITE" id="PS50003"/>
    </source>
</evidence>
<evidence type="ECO:0000256" key="6">
    <source>
        <dbReference type="SAM" id="MobiDB-lite"/>
    </source>
</evidence>
<keyword evidence="3" id="KW-0677">Repeat</keyword>
<keyword evidence="4" id="KW-0009">Actin-binding</keyword>
<protein>
    <submittedName>
        <fullName evidence="9">Uncharacterized LOC103028505</fullName>
    </submittedName>
</protein>
<feature type="coiled-coil region" evidence="5">
    <location>
        <begin position="1047"/>
        <end position="1074"/>
    </location>
</feature>
<evidence type="ECO:0000256" key="5">
    <source>
        <dbReference type="SAM" id="Coils"/>
    </source>
</evidence>
<feature type="compositionally biased region" description="Polar residues" evidence="6">
    <location>
        <begin position="685"/>
        <end position="698"/>
    </location>
</feature>
<feature type="compositionally biased region" description="Polar residues" evidence="6">
    <location>
        <begin position="155"/>
        <end position="170"/>
    </location>
</feature>
<feature type="compositionally biased region" description="Basic and acidic residues" evidence="6">
    <location>
        <begin position="1726"/>
        <end position="1736"/>
    </location>
</feature>